<feature type="transmembrane region" description="Helical" evidence="1">
    <location>
        <begin position="220"/>
        <end position="243"/>
    </location>
</feature>
<keyword evidence="1" id="KW-0812">Transmembrane</keyword>
<feature type="transmembrane region" description="Helical" evidence="1">
    <location>
        <begin position="384"/>
        <end position="404"/>
    </location>
</feature>
<evidence type="ECO:0008006" key="4">
    <source>
        <dbReference type="Google" id="ProtNLM"/>
    </source>
</evidence>
<gene>
    <name evidence="2" type="ORF">B4N89_03980</name>
</gene>
<dbReference type="Proteomes" id="UP000190037">
    <property type="component" value="Unassembled WGS sequence"/>
</dbReference>
<proteinExistence type="predicted"/>
<organism evidence="2 3">
    <name type="scientific">Embleya scabrispora</name>
    <dbReference type="NCBI Taxonomy" id="159449"/>
    <lineage>
        <taxon>Bacteria</taxon>
        <taxon>Bacillati</taxon>
        <taxon>Actinomycetota</taxon>
        <taxon>Actinomycetes</taxon>
        <taxon>Kitasatosporales</taxon>
        <taxon>Streptomycetaceae</taxon>
        <taxon>Embleya</taxon>
    </lineage>
</organism>
<protein>
    <recommendedName>
        <fullName evidence="4">Secreted protein</fullName>
    </recommendedName>
</protein>
<name>A0A1T3NTV7_9ACTN</name>
<dbReference type="AlphaFoldDB" id="A0A1T3NTV7"/>
<keyword evidence="3" id="KW-1185">Reference proteome</keyword>
<keyword evidence="1" id="KW-0472">Membrane</keyword>
<dbReference type="STRING" id="159449.B4N89_03980"/>
<feature type="transmembrane region" description="Helical" evidence="1">
    <location>
        <begin position="190"/>
        <end position="213"/>
    </location>
</feature>
<accession>A0A1T3NTV7</accession>
<sequence>MGAVPARLYGFVALVLTGIVVLASGIAVGAGNARSGLDEVAHTSAPRARAAADLYFALADLDAQVANVLLVGSDEQIGNRQLALRQMRQRRASVTENIQKLAAGGASSRTVQTLIDGLGKYDAYVAQARLEDDQVENRPIARPPVVALNYFVNATSLLHDELLPAADALGRGAGEKLAADADADRTHARWAALAIGLVGLVLVVILVVGQVWWARRFRRVVVPGLAAVTIAVAALTGTAAVVFTDHASRLRDAETQAFDPFLTLARARATASEANADESRFVILPERAQAYGQGFKDKSIELDKAVPNRQVATRLEAFRRDDRALRAAVAGGRLDVAVGLATNVGRGNLAFDFYDYQTALAVAAEAEHTDFENRADDAADALTGWPWAPIGVLGVCVVLVLASARPRLREYAKR</sequence>
<comment type="caution">
    <text evidence="2">The sequence shown here is derived from an EMBL/GenBank/DDBJ whole genome shotgun (WGS) entry which is preliminary data.</text>
</comment>
<keyword evidence="1" id="KW-1133">Transmembrane helix</keyword>
<evidence type="ECO:0000313" key="2">
    <source>
        <dbReference type="EMBL" id="OPC80218.1"/>
    </source>
</evidence>
<reference evidence="2 3" key="1">
    <citation type="submission" date="2017-03" db="EMBL/GenBank/DDBJ databases">
        <title>Draft genome sequence of Streptomyces scabrisporus NF3, endophyte isolated from Amphipterygium adstringens.</title>
        <authorList>
            <person name="Vazquez M."/>
            <person name="Ceapa C.D."/>
            <person name="Rodriguez Luna D."/>
            <person name="Sanchez Esquivel S."/>
        </authorList>
    </citation>
    <scope>NUCLEOTIDE SEQUENCE [LARGE SCALE GENOMIC DNA]</scope>
    <source>
        <strain evidence="2 3">NF3</strain>
    </source>
</reference>
<dbReference type="EMBL" id="MWQN01000001">
    <property type="protein sequence ID" value="OPC80218.1"/>
    <property type="molecule type" value="Genomic_DNA"/>
</dbReference>
<evidence type="ECO:0000313" key="3">
    <source>
        <dbReference type="Proteomes" id="UP000190037"/>
    </source>
</evidence>
<evidence type="ECO:0000256" key="1">
    <source>
        <dbReference type="SAM" id="Phobius"/>
    </source>
</evidence>